<proteinExistence type="inferred from homology"/>
<accession>A0A9P6B6X2</accession>
<dbReference type="GO" id="GO:0005524">
    <property type="term" value="F:ATP binding"/>
    <property type="evidence" value="ECO:0007669"/>
    <property type="project" value="UniProtKB-KW"/>
</dbReference>
<dbReference type="InterPro" id="IPR013641">
    <property type="entry name" value="KTI12/PSTK"/>
</dbReference>
<dbReference type="EMBL" id="MU128923">
    <property type="protein sequence ID" value="KAF9518645.1"/>
    <property type="molecule type" value="Genomic_DNA"/>
</dbReference>
<dbReference type="Proteomes" id="UP000886523">
    <property type="component" value="Unassembled WGS sequence"/>
</dbReference>
<dbReference type="Pfam" id="PF08433">
    <property type="entry name" value="KTI12"/>
    <property type="match status" value="1"/>
</dbReference>
<protein>
    <recommendedName>
        <fullName evidence="6">Chromatin associated protein KTI12</fullName>
    </recommendedName>
</protein>
<comment type="similarity">
    <text evidence="3">Belongs to the KTI12 family.</text>
</comment>
<dbReference type="PANTHER" id="PTHR12435">
    <property type="match status" value="1"/>
</dbReference>
<dbReference type="Gene3D" id="3.40.50.300">
    <property type="entry name" value="P-loop containing nucleotide triphosphate hydrolases"/>
    <property type="match status" value="1"/>
</dbReference>
<comment type="caution">
    <text evidence="4">The sequence shown here is derived from an EMBL/GenBank/DDBJ whole genome shotgun (WGS) entry which is preliminary data.</text>
</comment>
<dbReference type="OrthoDB" id="9972657at2759"/>
<reference evidence="4" key="1">
    <citation type="journal article" date="2020" name="Nat. Commun.">
        <title>Large-scale genome sequencing of mycorrhizal fungi provides insights into the early evolution of symbiotic traits.</title>
        <authorList>
            <person name="Miyauchi S."/>
            <person name="Kiss E."/>
            <person name="Kuo A."/>
            <person name="Drula E."/>
            <person name="Kohler A."/>
            <person name="Sanchez-Garcia M."/>
            <person name="Morin E."/>
            <person name="Andreopoulos B."/>
            <person name="Barry K.W."/>
            <person name="Bonito G."/>
            <person name="Buee M."/>
            <person name="Carver A."/>
            <person name="Chen C."/>
            <person name="Cichocki N."/>
            <person name="Clum A."/>
            <person name="Culley D."/>
            <person name="Crous P.W."/>
            <person name="Fauchery L."/>
            <person name="Girlanda M."/>
            <person name="Hayes R.D."/>
            <person name="Keri Z."/>
            <person name="LaButti K."/>
            <person name="Lipzen A."/>
            <person name="Lombard V."/>
            <person name="Magnuson J."/>
            <person name="Maillard F."/>
            <person name="Murat C."/>
            <person name="Nolan M."/>
            <person name="Ohm R.A."/>
            <person name="Pangilinan J."/>
            <person name="Pereira M.F."/>
            <person name="Perotto S."/>
            <person name="Peter M."/>
            <person name="Pfister S."/>
            <person name="Riley R."/>
            <person name="Sitrit Y."/>
            <person name="Stielow J.B."/>
            <person name="Szollosi G."/>
            <person name="Zifcakova L."/>
            <person name="Stursova M."/>
            <person name="Spatafora J.W."/>
            <person name="Tedersoo L."/>
            <person name="Vaario L.M."/>
            <person name="Yamada A."/>
            <person name="Yan M."/>
            <person name="Wang P."/>
            <person name="Xu J."/>
            <person name="Bruns T."/>
            <person name="Baldrian P."/>
            <person name="Vilgalys R."/>
            <person name="Dunand C."/>
            <person name="Henrissat B."/>
            <person name="Grigoriev I.V."/>
            <person name="Hibbett D."/>
            <person name="Nagy L.G."/>
            <person name="Martin F.M."/>
        </authorList>
    </citation>
    <scope>NUCLEOTIDE SEQUENCE</scope>
    <source>
        <strain evidence="4">UP504</strain>
    </source>
</reference>
<dbReference type="SUPFAM" id="SSF52540">
    <property type="entry name" value="P-loop containing nucleoside triphosphate hydrolases"/>
    <property type="match status" value="1"/>
</dbReference>
<evidence type="ECO:0000313" key="5">
    <source>
        <dbReference type="Proteomes" id="UP000886523"/>
    </source>
</evidence>
<dbReference type="AlphaFoldDB" id="A0A9P6B6X2"/>
<evidence type="ECO:0000313" key="4">
    <source>
        <dbReference type="EMBL" id="KAF9518645.1"/>
    </source>
</evidence>
<evidence type="ECO:0000256" key="2">
    <source>
        <dbReference type="ARBA" id="ARBA00022840"/>
    </source>
</evidence>
<keyword evidence="1" id="KW-0547">Nucleotide-binding</keyword>
<evidence type="ECO:0008006" key="6">
    <source>
        <dbReference type="Google" id="ProtNLM"/>
    </source>
</evidence>
<organism evidence="4 5">
    <name type="scientific">Hydnum rufescens UP504</name>
    <dbReference type="NCBI Taxonomy" id="1448309"/>
    <lineage>
        <taxon>Eukaryota</taxon>
        <taxon>Fungi</taxon>
        <taxon>Dikarya</taxon>
        <taxon>Basidiomycota</taxon>
        <taxon>Agaricomycotina</taxon>
        <taxon>Agaricomycetes</taxon>
        <taxon>Cantharellales</taxon>
        <taxon>Hydnaceae</taxon>
        <taxon>Hydnum</taxon>
    </lineage>
</organism>
<evidence type="ECO:0000256" key="3">
    <source>
        <dbReference type="ARBA" id="ARBA00025768"/>
    </source>
</evidence>
<gene>
    <name evidence="4" type="ORF">BS47DRAFT_1289399</name>
</gene>
<sequence length="305" mass="33874">MACITLSGFPCSGKTTRSLEIRKYLEQRLGSPDYTGDNLKVEIVSDDNLNLERSVYDESRSEKPARSALFTAVKRLLGMDTIVIIDGPNYIKGFRYQIYCAAREVGVRTCTAHIVATPEMCRNRNASRDPGSKYLDETLENLLVRYEEPSSTVRWDTPLFVIPWDEEIPGDAIFQAVTSGVKKPPNQACGHPTTNIPQISVPPKDALQTLEQTTNTVANLIMSAQSSGTVLGGPLIVALPSSSTRIEIILPNRTLTLSELQRHKRHFVTIHKKAISTGMAGRAEMNWTEETVAQKFASHLEENLR</sequence>
<dbReference type="InterPro" id="IPR027417">
    <property type="entry name" value="P-loop_NTPase"/>
</dbReference>
<keyword evidence="5" id="KW-1185">Reference proteome</keyword>
<keyword evidence="2" id="KW-0067">ATP-binding</keyword>
<evidence type="ECO:0000256" key="1">
    <source>
        <dbReference type="ARBA" id="ARBA00022741"/>
    </source>
</evidence>
<name>A0A9P6B6X2_9AGAM</name>